<dbReference type="PANTHER" id="PTHR39087">
    <property type="entry name" value="UPF0104 MEMBRANE PROTEIN MJ1595"/>
    <property type="match status" value="1"/>
</dbReference>
<comment type="subcellular location">
    <subcellularLocation>
        <location evidence="1">Cell membrane</location>
        <topology evidence="1">Multi-pass membrane protein</topology>
    </subcellularLocation>
</comment>
<feature type="transmembrane region" description="Helical" evidence="6">
    <location>
        <begin position="46"/>
        <end position="69"/>
    </location>
</feature>
<dbReference type="InterPro" id="IPR022791">
    <property type="entry name" value="L-PG_synthase/AglD"/>
</dbReference>
<sequence>MKLMKNMSFRGWLTVLTFVLLVVVVFIAWPEIVKAYRLLNRVDLGILALIIPVQLFSYYAGGGMIFSYLRSKGDLKGLSQWRITRFALELNFVNHILPSGGAAGFSYLGWVLGKYGVKPSRATIAQLIRFTLTFLAFVIILLFAVIFLAADGRINRLIIVLASVIAAVCLFVIFGAIFVIGNNLRLKKFSHWLTKFANRVVNKLTRGRKPHAVKDTLIPNFFGELHQDYLSIRKDARILIKPFIWAFFINVADVALIWIAFFSLGYNVSPAILFVAFGVSSLASAISVTPGGAGIYEAIMIAFLASSNVPADVAIAGTVLARVTLVLGTILFGYMFYQFTVLKYGKRTS</sequence>
<gene>
    <name evidence="7" type="ORF">EOT05_02485</name>
</gene>
<feature type="transmembrane region" description="Helical" evidence="6">
    <location>
        <begin position="243"/>
        <end position="264"/>
    </location>
</feature>
<evidence type="ECO:0000256" key="2">
    <source>
        <dbReference type="ARBA" id="ARBA00022475"/>
    </source>
</evidence>
<evidence type="ECO:0000256" key="3">
    <source>
        <dbReference type="ARBA" id="ARBA00022692"/>
    </source>
</evidence>
<dbReference type="PANTHER" id="PTHR39087:SF2">
    <property type="entry name" value="UPF0104 MEMBRANE PROTEIN MJ1595"/>
    <property type="match status" value="1"/>
</dbReference>
<dbReference type="EMBL" id="SCKX01000001">
    <property type="protein sequence ID" value="RWZ78594.1"/>
    <property type="molecule type" value="Genomic_DNA"/>
</dbReference>
<organism evidence="7 8">
    <name type="scientific">Candidatus Microsaccharimonas sossegonensis</name>
    <dbReference type="NCBI Taxonomy" id="2506948"/>
    <lineage>
        <taxon>Bacteria</taxon>
        <taxon>Candidatus Saccharimonadota</taxon>
        <taxon>Candidatus Saccharimonadia</taxon>
        <taxon>Candidatus Saccharimonadales</taxon>
        <taxon>Candidatus Saccharimonadaceae</taxon>
        <taxon>Candidatus Microsaccharimonas</taxon>
    </lineage>
</organism>
<feature type="transmembrane region" description="Helical" evidence="6">
    <location>
        <begin position="130"/>
        <end position="150"/>
    </location>
</feature>
<dbReference type="NCBIfam" id="TIGR00374">
    <property type="entry name" value="flippase-like domain"/>
    <property type="match status" value="1"/>
</dbReference>
<evidence type="ECO:0000256" key="5">
    <source>
        <dbReference type="ARBA" id="ARBA00023136"/>
    </source>
</evidence>
<evidence type="ECO:0000256" key="6">
    <source>
        <dbReference type="SAM" id="Phobius"/>
    </source>
</evidence>
<proteinExistence type="predicted"/>
<keyword evidence="8" id="KW-1185">Reference proteome</keyword>
<evidence type="ECO:0000256" key="4">
    <source>
        <dbReference type="ARBA" id="ARBA00022989"/>
    </source>
</evidence>
<keyword evidence="4 6" id="KW-1133">Transmembrane helix</keyword>
<keyword evidence="5 6" id="KW-0472">Membrane</keyword>
<keyword evidence="2" id="KW-1003">Cell membrane</keyword>
<protein>
    <submittedName>
        <fullName evidence="7">Flippase-like domain-containing protein</fullName>
    </submittedName>
</protein>
<feature type="transmembrane region" description="Helical" evidence="6">
    <location>
        <begin position="157"/>
        <end position="180"/>
    </location>
</feature>
<evidence type="ECO:0000313" key="8">
    <source>
        <dbReference type="Proteomes" id="UP000289257"/>
    </source>
</evidence>
<reference evidence="7" key="1">
    <citation type="submission" date="2019-01" db="EMBL/GenBank/DDBJ databases">
        <title>Genomic signatures and co-occurrence patterns of the ultra-small Saccharimodia (Patescibacteria phylum) suggest a symbiotic lifestyle.</title>
        <authorList>
            <person name="Lemos L."/>
            <person name="Medeiros J."/>
            <person name="Andreote F."/>
            <person name="Fernandes G."/>
            <person name="Varani A."/>
            <person name="Oliveira G."/>
            <person name="Pylro V."/>
        </authorList>
    </citation>
    <scope>NUCLEOTIDE SEQUENCE [LARGE SCALE GENOMIC DNA]</scope>
    <source>
        <strain evidence="7">AMD02</strain>
    </source>
</reference>
<keyword evidence="3 6" id="KW-0812">Transmembrane</keyword>
<comment type="caution">
    <text evidence="7">The sequence shown here is derived from an EMBL/GenBank/DDBJ whole genome shotgun (WGS) entry which is preliminary data.</text>
</comment>
<dbReference type="Proteomes" id="UP000289257">
    <property type="component" value="Unassembled WGS sequence"/>
</dbReference>
<dbReference type="GO" id="GO:0005886">
    <property type="term" value="C:plasma membrane"/>
    <property type="evidence" value="ECO:0007669"/>
    <property type="project" value="UniProtKB-SubCell"/>
</dbReference>
<feature type="transmembrane region" description="Helical" evidence="6">
    <location>
        <begin position="271"/>
        <end position="293"/>
    </location>
</feature>
<accession>A0A4Q0AHK4</accession>
<evidence type="ECO:0000256" key="1">
    <source>
        <dbReference type="ARBA" id="ARBA00004651"/>
    </source>
</evidence>
<feature type="transmembrane region" description="Helical" evidence="6">
    <location>
        <begin position="313"/>
        <end position="337"/>
    </location>
</feature>
<dbReference type="Pfam" id="PF03706">
    <property type="entry name" value="LPG_synthase_TM"/>
    <property type="match status" value="1"/>
</dbReference>
<name>A0A4Q0AHK4_9BACT</name>
<dbReference type="AlphaFoldDB" id="A0A4Q0AHK4"/>
<evidence type="ECO:0000313" key="7">
    <source>
        <dbReference type="EMBL" id="RWZ78594.1"/>
    </source>
</evidence>
<feature type="transmembrane region" description="Helical" evidence="6">
    <location>
        <begin position="90"/>
        <end position="110"/>
    </location>
</feature>